<dbReference type="SUPFAM" id="SSF50916">
    <property type="entry name" value="Rap30/74 interaction domains"/>
    <property type="match status" value="1"/>
</dbReference>
<feature type="compositionally biased region" description="Polar residues" evidence="7">
    <location>
        <begin position="436"/>
        <end position="448"/>
    </location>
</feature>
<name>A0A0C2WTI5_SERVB</name>
<comment type="similarity">
    <text evidence="2">Belongs to the TFIIF alpha subunit family.</text>
</comment>
<reference evidence="9" key="2">
    <citation type="submission" date="2015-01" db="EMBL/GenBank/DDBJ databases">
        <title>Evolutionary Origins and Diversification of the Mycorrhizal Mutualists.</title>
        <authorList>
            <consortium name="DOE Joint Genome Institute"/>
            <consortium name="Mycorrhizal Genomics Consortium"/>
            <person name="Kohler A."/>
            <person name="Kuo A."/>
            <person name="Nagy L.G."/>
            <person name="Floudas D."/>
            <person name="Copeland A."/>
            <person name="Barry K.W."/>
            <person name="Cichocki N."/>
            <person name="Veneault-Fourrey C."/>
            <person name="LaButti K."/>
            <person name="Lindquist E.A."/>
            <person name="Lipzen A."/>
            <person name="Lundell T."/>
            <person name="Morin E."/>
            <person name="Murat C."/>
            <person name="Riley R."/>
            <person name="Ohm R."/>
            <person name="Sun H."/>
            <person name="Tunlid A."/>
            <person name="Henrissat B."/>
            <person name="Grigoriev I.V."/>
            <person name="Hibbett D.S."/>
            <person name="Martin F."/>
        </authorList>
    </citation>
    <scope>NUCLEOTIDE SEQUENCE [LARGE SCALE GENOMIC DNA]</scope>
    <source>
        <strain evidence="9">MAFF 305830</strain>
    </source>
</reference>
<dbReference type="STRING" id="933852.A0A0C2WTI5"/>
<reference evidence="8 9" key="1">
    <citation type="submission" date="2014-04" db="EMBL/GenBank/DDBJ databases">
        <authorList>
            <consortium name="DOE Joint Genome Institute"/>
            <person name="Kuo A."/>
            <person name="Zuccaro A."/>
            <person name="Kohler A."/>
            <person name="Nagy L.G."/>
            <person name="Floudas D."/>
            <person name="Copeland A."/>
            <person name="Barry K.W."/>
            <person name="Cichocki N."/>
            <person name="Veneault-Fourrey C."/>
            <person name="LaButti K."/>
            <person name="Lindquist E.A."/>
            <person name="Lipzen A."/>
            <person name="Lundell T."/>
            <person name="Morin E."/>
            <person name="Murat C."/>
            <person name="Sun H."/>
            <person name="Tunlid A."/>
            <person name="Henrissat B."/>
            <person name="Grigoriev I.V."/>
            <person name="Hibbett D.S."/>
            <person name="Martin F."/>
            <person name="Nordberg H.P."/>
            <person name="Cantor M.N."/>
            <person name="Hua S.X."/>
        </authorList>
    </citation>
    <scope>NUCLEOTIDE SEQUENCE [LARGE SCALE GENOMIC DNA]</scope>
    <source>
        <strain evidence="8 9">MAFF 305830</strain>
    </source>
</reference>
<evidence type="ECO:0000256" key="2">
    <source>
        <dbReference type="ARBA" id="ARBA00005249"/>
    </source>
</evidence>
<dbReference type="OrthoDB" id="76676at2759"/>
<feature type="compositionally biased region" description="Acidic residues" evidence="7">
    <location>
        <begin position="266"/>
        <end position="287"/>
    </location>
</feature>
<feature type="compositionally biased region" description="Acidic residues" evidence="7">
    <location>
        <begin position="185"/>
        <end position="200"/>
    </location>
</feature>
<comment type="subcellular location">
    <subcellularLocation>
        <location evidence="1">Nucleus</location>
    </subcellularLocation>
</comment>
<organism evidence="8 9">
    <name type="scientific">Serendipita vermifera MAFF 305830</name>
    <dbReference type="NCBI Taxonomy" id="933852"/>
    <lineage>
        <taxon>Eukaryota</taxon>
        <taxon>Fungi</taxon>
        <taxon>Dikarya</taxon>
        <taxon>Basidiomycota</taxon>
        <taxon>Agaricomycotina</taxon>
        <taxon>Agaricomycetes</taxon>
        <taxon>Sebacinales</taxon>
        <taxon>Serendipitaceae</taxon>
        <taxon>Serendipita</taxon>
    </lineage>
</organism>
<feature type="region of interest" description="Disordered" evidence="7">
    <location>
        <begin position="182"/>
        <end position="448"/>
    </location>
</feature>
<feature type="compositionally biased region" description="Basic and acidic residues" evidence="7">
    <location>
        <begin position="215"/>
        <end position="235"/>
    </location>
</feature>
<dbReference type="Proteomes" id="UP000054097">
    <property type="component" value="Unassembled WGS sequence"/>
</dbReference>
<evidence type="ECO:0000256" key="7">
    <source>
        <dbReference type="SAM" id="MobiDB-lite"/>
    </source>
</evidence>
<dbReference type="EMBL" id="KN824288">
    <property type="protein sequence ID" value="KIM29478.1"/>
    <property type="molecule type" value="Genomic_DNA"/>
</dbReference>
<proteinExistence type="inferred from homology"/>
<protein>
    <submittedName>
        <fullName evidence="8">Uncharacterized protein</fullName>
    </submittedName>
</protein>
<dbReference type="GO" id="GO:0001096">
    <property type="term" value="F:TFIIF-class transcription factor complex binding"/>
    <property type="evidence" value="ECO:0007669"/>
    <property type="project" value="TreeGrafter"/>
</dbReference>
<keyword evidence="4" id="KW-0238">DNA-binding</keyword>
<feature type="compositionally biased region" description="Basic and acidic residues" evidence="7">
    <location>
        <begin position="288"/>
        <end position="339"/>
    </location>
</feature>
<dbReference type="PANTHER" id="PTHR13011">
    <property type="entry name" value="TFIIF-ALPHA"/>
    <property type="match status" value="1"/>
</dbReference>
<feature type="compositionally biased region" description="Polar residues" evidence="7">
    <location>
        <begin position="340"/>
        <end position="350"/>
    </location>
</feature>
<dbReference type="GO" id="GO:0032968">
    <property type="term" value="P:positive regulation of transcription elongation by RNA polymerase II"/>
    <property type="evidence" value="ECO:0007669"/>
    <property type="project" value="InterPro"/>
</dbReference>
<dbReference type="GO" id="GO:0006367">
    <property type="term" value="P:transcription initiation at RNA polymerase II promoter"/>
    <property type="evidence" value="ECO:0007669"/>
    <property type="project" value="InterPro"/>
</dbReference>
<keyword evidence="3" id="KW-0805">Transcription regulation</keyword>
<evidence type="ECO:0000256" key="1">
    <source>
        <dbReference type="ARBA" id="ARBA00004123"/>
    </source>
</evidence>
<evidence type="ECO:0000313" key="8">
    <source>
        <dbReference type="EMBL" id="KIM29478.1"/>
    </source>
</evidence>
<keyword evidence="9" id="KW-1185">Reference proteome</keyword>
<evidence type="ECO:0000256" key="6">
    <source>
        <dbReference type="ARBA" id="ARBA00023242"/>
    </source>
</evidence>
<evidence type="ECO:0000313" key="9">
    <source>
        <dbReference type="Proteomes" id="UP000054097"/>
    </source>
</evidence>
<dbReference type="GO" id="GO:0005674">
    <property type="term" value="C:transcription factor TFIIF complex"/>
    <property type="evidence" value="ECO:0007669"/>
    <property type="project" value="TreeGrafter"/>
</dbReference>
<dbReference type="HOGENOM" id="CLU_611339_0_0_1"/>
<dbReference type="InterPro" id="IPR011039">
    <property type="entry name" value="TFIIF_interaction"/>
</dbReference>
<sequence>MIPEHTRKLRKEERYPWLWEDASGKEIWEGRRVERNRVKMQLLQVCKDGNFRWYPAKKHYMFTKLPTWRVPNAEEANERFEKDQRRRNPMYFAENTPHHAGFQRAFRQHAQLVAMEDRKTAVGSTFSGEAIISGTSRLRLVDRGRPASAFEREDADDIGMDNEDVKKEILREKEERDQEIFGMEGDMDEMEYEDDVADDDEKVHADGMEEEEKEYEERLKREWRQANKTEVEVADRAITGSKPRLGKEGRRIKKMLRGQDKTGELYESDDDDKDPYASEEESDSESDLEQKERIEKEKAEKEKAEKAREEEEERLKELLEEKTKEKETTDKEKKGKASKNDNAASKNSASGKPGGNDKGSASNSRGGSPKPRPGGKGGSRAGSPAMRSTPGPSAPPTNTAGGTSKGPPGPGAGNAMTAMRATSPGSPKPRPPMSLNPGSSTPYITCMR</sequence>
<gene>
    <name evidence="8" type="ORF">M408DRAFT_114066</name>
</gene>
<dbReference type="InterPro" id="IPR008851">
    <property type="entry name" value="TFIIF-alpha"/>
</dbReference>
<accession>A0A0C2WTI5</accession>
<keyword evidence="5" id="KW-0804">Transcription</keyword>
<dbReference type="GO" id="GO:0016251">
    <property type="term" value="F:RNA polymerase II general transcription initiation factor activity"/>
    <property type="evidence" value="ECO:0007669"/>
    <property type="project" value="TreeGrafter"/>
</dbReference>
<dbReference type="GO" id="GO:0003677">
    <property type="term" value="F:DNA binding"/>
    <property type="evidence" value="ECO:0007669"/>
    <property type="project" value="UniProtKB-KW"/>
</dbReference>
<dbReference type="AlphaFoldDB" id="A0A0C2WTI5"/>
<evidence type="ECO:0000256" key="3">
    <source>
        <dbReference type="ARBA" id="ARBA00023015"/>
    </source>
</evidence>
<evidence type="ECO:0000256" key="4">
    <source>
        <dbReference type="ARBA" id="ARBA00023125"/>
    </source>
</evidence>
<evidence type="ECO:0000256" key="5">
    <source>
        <dbReference type="ARBA" id="ARBA00023163"/>
    </source>
</evidence>
<dbReference type="PANTHER" id="PTHR13011:SF0">
    <property type="entry name" value="GENERAL TRANSCRIPTION FACTOR IIF SUBUNIT 1"/>
    <property type="match status" value="1"/>
</dbReference>
<keyword evidence="6" id="KW-0539">Nucleus</keyword>